<feature type="transmembrane region" description="Helical" evidence="1">
    <location>
        <begin position="108"/>
        <end position="130"/>
    </location>
</feature>
<keyword evidence="3" id="KW-1185">Reference proteome</keyword>
<dbReference type="Proteomes" id="UP001165160">
    <property type="component" value="Unassembled WGS sequence"/>
</dbReference>
<evidence type="ECO:0000313" key="3">
    <source>
        <dbReference type="Proteomes" id="UP001165160"/>
    </source>
</evidence>
<dbReference type="AlphaFoldDB" id="A0A9W7C882"/>
<feature type="transmembrane region" description="Helical" evidence="1">
    <location>
        <begin position="277"/>
        <end position="298"/>
    </location>
</feature>
<keyword evidence="1" id="KW-0812">Transmembrane</keyword>
<feature type="transmembrane region" description="Helical" evidence="1">
    <location>
        <begin position="310"/>
        <end position="332"/>
    </location>
</feature>
<proteinExistence type="predicted"/>
<name>A0A9W7C882_9STRA</name>
<gene>
    <name evidence="2" type="ORF">TrVE_jg9493</name>
</gene>
<feature type="transmembrane region" description="Helical" evidence="1">
    <location>
        <begin position="157"/>
        <end position="180"/>
    </location>
</feature>
<accession>A0A9W7C882</accession>
<dbReference type="EMBL" id="BRXX01000310">
    <property type="protein sequence ID" value="GMI03993.1"/>
    <property type="molecule type" value="Genomic_DNA"/>
</dbReference>
<reference evidence="3" key="1">
    <citation type="journal article" date="2023" name="Commun. Biol.">
        <title>Genome analysis of Parmales, the sister group of diatoms, reveals the evolutionary specialization of diatoms from phago-mixotrophs to photoautotrophs.</title>
        <authorList>
            <person name="Ban H."/>
            <person name="Sato S."/>
            <person name="Yoshikawa S."/>
            <person name="Yamada K."/>
            <person name="Nakamura Y."/>
            <person name="Ichinomiya M."/>
            <person name="Sato N."/>
            <person name="Blanc-Mathieu R."/>
            <person name="Endo H."/>
            <person name="Kuwata A."/>
            <person name="Ogata H."/>
        </authorList>
    </citation>
    <scope>NUCLEOTIDE SEQUENCE [LARGE SCALE GENOMIC DNA]</scope>
    <source>
        <strain evidence="3">NIES 3699</strain>
    </source>
</reference>
<sequence length="492" mass="55025">MPRQRKIAPSGVPSATSTKIRMNHRRASLDEFSLEEIQSQNYRANLLKEAWAMRFLWTCAGISISNLGESPKISLKLKVARVLMVVCSLGYWIMVAACFFSAGHFHSACFMLCIGFLVSLPSQMLCWYYHDHHSLHLLLMISVLKTHAGKIFKRINYGYGAVIAAAGGALVYIPTVYSFYDLDLMKVEKMLFGVDNLQVRIFWWIAGYISLFSWVPSGFSLVLSCCSIMAGHYVECETHRSRCLTSYRTYITSNSALYDLQVIFLRIVQTSSSWSKCVLWALTSSSVCFFYMLVTYLADEGFMLSVFPPLGIMLPALWSTAFAAGAVTSRFVRIYIAINTRSPLLLLRSGDETGGGEEDGKQDRRHRDTDKFLKNAGVSLSITTGIVKDKKDDISDDLEDLDDDLEAAVSLSKNPKVKFDVDPSSNWTSTPEFTAYKSSHLLLMELCKHFEDIFGVRIFGLKITAAQLLQIATFYGTGATLILQNSGKVSMA</sequence>
<keyword evidence="1" id="KW-1133">Transmembrane helix</keyword>
<evidence type="ECO:0000256" key="1">
    <source>
        <dbReference type="SAM" id="Phobius"/>
    </source>
</evidence>
<evidence type="ECO:0000313" key="2">
    <source>
        <dbReference type="EMBL" id="GMI03993.1"/>
    </source>
</evidence>
<organism evidence="2 3">
    <name type="scientific">Triparma verrucosa</name>
    <dbReference type="NCBI Taxonomy" id="1606542"/>
    <lineage>
        <taxon>Eukaryota</taxon>
        <taxon>Sar</taxon>
        <taxon>Stramenopiles</taxon>
        <taxon>Ochrophyta</taxon>
        <taxon>Bolidophyceae</taxon>
        <taxon>Parmales</taxon>
        <taxon>Triparmaceae</taxon>
        <taxon>Triparma</taxon>
    </lineage>
</organism>
<feature type="transmembrane region" description="Helical" evidence="1">
    <location>
        <begin position="82"/>
        <end position="102"/>
    </location>
</feature>
<protein>
    <submittedName>
        <fullName evidence="2">Uncharacterized protein</fullName>
    </submittedName>
</protein>
<keyword evidence="1" id="KW-0472">Membrane</keyword>
<feature type="transmembrane region" description="Helical" evidence="1">
    <location>
        <begin position="200"/>
        <end position="223"/>
    </location>
</feature>
<comment type="caution">
    <text evidence="2">The sequence shown here is derived from an EMBL/GenBank/DDBJ whole genome shotgun (WGS) entry which is preliminary data.</text>
</comment>